<evidence type="ECO:0000313" key="3">
    <source>
        <dbReference type="Proteomes" id="UP000034329"/>
    </source>
</evidence>
<feature type="chain" id="PRO_5002538596" description="DUF5667 domain-containing protein" evidence="1">
    <location>
        <begin position="24"/>
        <end position="269"/>
    </location>
</feature>
<proteinExistence type="predicted"/>
<keyword evidence="1" id="KW-0732">Signal</keyword>
<reference evidence="2 3" key="1">
    <citation type="journal article" date="2015" name="Nature">
        <title>rRNA introns, odd ribosomes, and small enigmatic genomes across a large radiation of phyla.</title>
        <authorList>
            <person name="Brown C.T."/>
            <person name="Hug L.A."/>
            <person name="Thomas B.C."/>
            <person name="Sharon I."/>
            <person name="Castelle C.J."/>
            <person name="Singh A."/>
            <person name="Wilkins M.J."/>
            <person name="Williams K.H."/>
            <person name="Banfield J.F."/>
        </authorList>
    </citation>
    <scope>NUCLEOTIDE SEQUENCE [LARGE SCALE GENOMIC DNA]</scope>
</reference>
<organism evidence="2 3">
    <name type="scientific">Candidatus Woesebacteria bacterium GW2011_GWB1_45_5</name>
    <dbReference type="NCBI Taxonomy" id="1618581"/>
    <lineage>
        <taxon>Bacteria</taxon>
        <taxon>Candidatus Woeseibacteriota</taxon>
    </lineage>
</organism>
<gene>
    <name evidence="2" type="ORF">UX13_C0005G0004</name>
</gene>
<dbReference type="AlphaFoldDB" id="A0A0G1MQS7"/>
<sequence length="269" mass="30912">MKKAAIITTILLSILFLPAGVGAQDFNFEKAYQDYVFTQGQYRNAYSDYEKAKDFYLKNQTLTLKEEARKKTLTMLRERDQMETVYLTALRLKILEIRGLTGDQKNAIFGKIDTEVAWYQDHKAGYNDGASLEDLFNKSKEPESRYKTHTLPLIYESLFIITLGEQKTIGQDQENIYSALRTTIDENVKTGKLDMNPFNHWFSDIDLIIKNLTQNEERAKTQIQKVYGQTLSPVSSYNTSLTTLSSSLNLLGQLNQFLIEVLTSIRNQI</sequence>
<evidence type="ECO:0000313" key="2">
    <source>
        <dbReference type="EMBL" id="KKU10691.1"/>
    </source>
</evidence>
<protein>
    <recommendedName>
        <fullName evidence="4">DUF5667 domain-containing protein</fullName>
    </recommendedName>
</protein>
<evidence type="ECO:0008006" key="4">
    <source>
        <dbReference type="Google" id="ProtNLM"/>
    </source>
</evidence>
<feature type="signal peptide" evidence="1">
    <location>
        <begin position="1"/>
        <end position="23"/>
    </location>
</feature>
<evidence type="ECO:0000256" key="1">
    <source>
        <dbReference type="SAM" id="SignalP"/>
    </source>
</evidence>
<accession>A0A0G1MQS7</accession>
<comment type="caution">
    <text evidence="2">The sequence shown here is derived from an EMBL/GenBank/DDBJ whole genome shotgun (WGS) entry which is preliminary data.</text>
</comment>
<dbReference type="Proteomes" id="UP000034329">
    <property type="component" value="Unassembled WGS sequence"/>
</dbReference>
<dbReference type="EMBL" id="LCLA01000005">
    <property type="protein sequence ID" value="KKU10691.1"/>
    <property type="molecule type" value="Genomic_DNA"/>
</dbReference>
<name>A0A0G1MQS7_9BACT</name>